<reference evidence="8" key="1">
    <citation type="submission" date="2021-04" db="EMBL/GenBank/DDBJ databases">
        <title>Complete genome sequence of the type strain Clostridium beijerinckii NRRL B-598.</title>
        <authorList>
            <person name="Sedlar K."/>
            <person name="Branska B."/>
            <person name="Bezdicek M."/>
            <person name="Nykrynova M."/>
            <person name="Lengerova M."/>
            <person name="Skutkova H."/>
            <person name="Patakova P."/>
        </authorList>
    </citation>
    <scope>NUCLEOTIDE SEQUENCE</scope>
    <source>
        <strain evidence="8">DSM 791</strain>
    </source>
</reference>
<accession>A0AB74VDQ2</accession>
<dbReference type="PANTHER" id="PTHR46847:SF1">
    <property type="entry name" value="D-ALLOSE-BINDING PERIPLASMIC PROTEIN-RELATED"/>
    <property type="match status" value="1"/>
</dbReference>
<dbReference type="AlphaFoldDB" id="A0AB74VDQ2"/>
<comment type="subunit">
    <text evidence="5">The ABC transporter complex is composed of one ATP-binding protein (MglA), two transmembrane proteins (MglC) and a solute-binding protein (MglB).</text>
</comment>
<dbReference type="Gene3D" id="3.40.50.2300">
    <property type="match status" value="2"/>
</dbReference>
<dbReference type="GO" id="GO:0030313">
    <property type="term" value="C:cell envelope"/>
    <property type="evidence" value="ECO:0007669"/>
    <property type="project" value="UniProtKB-SubCell"/>
</dbReference>
<evidence type="ECO:0000256" key="6">
    <source>
        <dbReference type="ARBA" id="ARBA00034344"/>
    </source>
</evidence>
<evidence type="ECO:0000313" key="9">
    <source>
        <dbReference type="Proteomes" id="UP000679373"/>
    </source>
</evidence>
<comment type="similarity">
    <text evidence="2">Belongs to the bacterial solute-binding protein 2 family.</text>
</comment>
<feature type="domain" description="Periplasmic binding protein" evidence="7">
    <location>
        <begin position="50"/>
        <end position="326"/>
    </location>
</feature>
<dbReference type="GO" id="GO:0046872">
    <property type="term" value="F:metal ion binding"/>
    <property type="evidence" value="ECO:0007669"/>
    <property type="project" value="UniProtKB-KW"/>
</dbReference>
<comment type="subcellular location">
    <subcellularLocation>
        <location evidence="1">Cell envelope</location>
    </subcellularLocation>
</comment>
<protein>
    <recommendedName>
        <fullName evidence="6">D-galactose/methyl-galactoside binding periplasmic protein MglB</fullName>
    </recommendedName>
</protein>
<proteinExistence type="inferred from homology"/>
<keyword evidence="9" id="KW-1185">Reference proteome</keyword>
<sequence length="361" mass="39808">MESYGGGIVVRLIKKLSGLLTVVSIFNVLSSCSANVKSANYSNDIKEIKIGVTLYKQDDAFISEISKNIEDIAKEKENQGKYKIIVNVADAKGNLINQSNQVDKFVAQNYDVICVNMVDRTAASMIIDKAKSANIPIVFFNREPVEEDMERWNKLYYVGADAQQSGEMQANIIINAYKKDNRMVDKNGDGKIQYVMLEGEQGHQDSLIRTEYCIKTITQNGIELEKLADDTANWQSAQATTKMSQWIKSFGDKIEVVFSNNDEMALGAINAINDANIGGKKPLVVGIDGLPKALEAVKNGSMIGTILNDSKKQANAIFNLAYTLASHGNVNSIDGLEKGKYIRTPHAEVTSDNVDLYIENK</sequence>
<organism evidence="8 9">
    <name type="scientific">Clostridium beijerinckii</name>
    <name type="common">Clostridium MP</name>
    <dbReference type="NCBI Taxonomy" id="1520"/>
    <lineage>
        <taxon>Bacteria</taxon>
        <taxon>Bacillati</taxon>
        <taxon>Bacillota</taxon>
        <taxon>Clostridia</taxon>
        <taxon>Eubacteriales</taxon>
        <taxon>Clostridiaceae</taxon>
        <taxon>Clostridium</taxon>
    </lineage>
</organism>
<evidence type="ECO:0000256" key="5">
    <source>
        <dbReference type="ARBA" id="ARBA00034323"/>
    </source>
</evidence>
<name>A0AB74VDQ2_CLOBE</name>
<evidence type="ECO:0000256" key="4">
    <source>
        <dbReference type="ARBA" id="ARBA00022729"/>
    </source>
</evidence>
<dbReference type="InterPro" id="IPR044085">
    <property type="entry name" value="MglB-like_PBP1"/>
</dbReference>
<keyword evidence="4" id="KW-0732">Signal</keyword>
<evidence type="ECO:0000256" key="2">
    <source>
        <dbReference type="ARBA" id="ARBA00007639"/>
    </source>
</evidence>
<dbReference type="InterPro" id="IPR025997">
    <property type="entry name" value="SBP_2_dom"/>
</dbReference>
<dbReference type="GO" id="GO:0030246">
    <property type="term" value="F:carbohydrate binding"/>
    <property type="evidence" value="ECO:0007669"/>
    <property type="project" value="InterPro"/>
</dbReference>
<evidence type="ECO:0000259" key="7">
    <source>
        <dbReference type="Pfam" id="PF13407"/>
    </source>
</evidence>
<gene>
    <name evidence="8" type="ORF">KEC93_22240</name>
</gene>
<dbReference type="Pfam" id="PF13407">
    <property type="entry name" value="Peripla_BP_4"/>
    <property type="match status" value="1"/>
</dbReference>
<evidence type="ECO:0000256" key="3">
    <source>
        <dbReference type="ARBA" id="ARBA00022723"/>
    </source>
</evidence>
<dbReference type="InterPro" id="IPR028082">
    <property type="entry name" value="Peripla_BP_I"/>
</dbReference>
<evidence type="ECO:0000256" key="1">
    <source>
        <dbReference type="ARBA" id="ARBA00004196"/>
    </source>
</evidence>
<dbReference type="Proteomes" id="UP000679373">
    <property type="component" value="Chromosome"/>
</dbReference>
<keyword evidence="3" id="KW-0479">Metal-binding</keyword>
<dbReference type="SUPFAM" id="SSF53822">
    <property type="entry name" value="Periplasmic binding protein-like I"/>
    <property type="match status" value="1"/>
</dbReference>
<evidence type="ECO:0000313" key="8">
    <source>
        <dbReference type="EMBL" id="QUN34613.1"/>
    </source>
</evidence>
<dbReference type="CDD" id="cd01539">
    <property type="entry name" value="PBP1_GGBP"/>
    <property type="match status" value="1"/>
</dbReference>
<dbReference type="PANTHER" id="PTHR46847">
    <property type="entry name" value="D-ALLOSE-BINDING PERIPLASMIC PROTEIN-RELATED"/>
    <property type="match status" value="1"/>
</dbReference>
<dbReference type="EMBL" id="CP073653">
    <property type="protein sequence ID" value="QUN34613.1"/>
    <property type="molecule type" value="Genomic_DNA"/>
</dbReference>